<evidence type="ECO:0000259" key="7">
    <source>
        <dbReference type="PROSITE" id="PS50112"/>
    </source>
</evidence>
<dbReference type="AlphaFoldDB" id="X1S0K6"/>
<dbReference type="SMART" id="SM00091">
    <property type="entry name" value="PAS"/>
    <property type="match status" value="1"/>
</dbReference>
<dbReference type="GO" id="GO:0004673">
    <property type="term" value="F:protein histidine kinase activity"/>
    <property type="evidence" value="ECO:0007669"/>
    <property type="project" value="UniProtKB-EC"/>
</dbReference>
<evidence type="ECO:0000256" key="3">
    <source>
        <dbReference type="ARBA" id="ARBA00022553"/>
    </source>
</evidence>
<dbReference type="EMBL" id="BARW01005001">
    <property type="protein sequence ID" value="GAI68955.1"/>
    <property type="molecule type" value="Genomic_DNA"/>
</dbReference>
<evidence type="ECO:0000256" key="1">
    <source>
        <dbReference type="ARBA" id="ARBA00000085"/>
    </source>
</evidence>
<feature type="coiled-coil region" evidence="6">
    <location>
        <begin position="201"/>
        <end position="239"/>
    </location>
</feature>
<evidence type="ECO:0000259" key="8">
    <source>
        <dbReference type="PROSITE" id="PS50113"/>
    </source>
</evidence>
<dbReference type="SMART" id="SM00086">
    <property type="entry name" value="PAC"/>
    <property type="match status" value="2"/>
</dbReference>
<accession>X1S0K6</accession>
<gene>
    <name evidence="9" type="ORF">S12H4_11242</name>
</gene>
<dbReference type="InterPro" id="IPR001610">
    <property type="entry name" value="PAC"/>
</dbReference>
<comment type="caution">
    <text evidence="9">The sequence shown here is derived from an EMBL/GenBank/DDBJ whole genome shotgun (WGS) entry which is preliminary data.</text>
</comment>
<keyword evidence="4" id="KW-0808">Transferase</keyword>
<feature type="non-terminal residue" evidence="9">
    <location>
        <position position="258"/>
    </location>
</feature>
<dbReference type="EC" id="2.7.13.3" evidence="2"/>
<feature type="domain" description="PAS" evidence="7">
    <location>
        <begin position="88"/>
        <end position="133"/>
    </location>
</feature>
<dbReference type="PANTHER" id="PTHR43304">
    <property type="entry name" value="PHYTOCHROME-LIKE PROTEIN CPH1"/>
    <property type="match status" value="1"/>
</dbReference>
<dbReference type="InterPro" id="IPR035965">
    <property type="entry name" value="PAS-like_dom_sf"/>
</dbReference>
<dbReference type="PROSITE" id="PS50113">
    <property type="entry name" value="PAC"/>
    <property type="match status" value="2"/>
</dbReference>
<evidence type="ECO:0000313" key="9">
    <source>
        <dbReference type="EMBL" id="GAI68955.1"/>
    </source>
</evidence>
<dbReference type="PANTHER" id="PTHR43304:SF1">
    <property type="entry name" value="PAC DOMAIN-CONTAINING PROTEIN"/>
    <property type="match status" value="1"/>
</dbReference>
<evidence type="ECO:0000256" key="2">
    <source>
        <dbReference type="ARBA" id="ARBA00012438"/>
    </source>
</evidence>
<dbReference type="InterPro" id="IPR000700">
    <property type="entry name" value="PAS-assoc_C"/>
</dbReference>
<keyword evidence="6" id="KW-0175">Coiled coil</keyword>
<dbReference type="PROSITE" id="PS50112">
    <property type="entry name" value="PAS"/>
    <property type="match status" value="1"/>
</dbReference>
<keyword evidence="3" id="KW-0597">Phosphoprotein</keyword>
<sequence>MLGYKSTEELVGRLASELSLSSEWRGLALKEALVTGYVENIEIPLKKKDGTPVHILATANIHLDDKGNVEGTEALFKDITERKRMEQETKIKDSAIASSINAIAISDLQGTLTYVNPSFLKLWGYDRKEVLGKPASKFWQTEEKAEEIIEALRDRGGWRGELVANKKDGSLPDVQISASMVTDEIGKPICMMASFLDITERKQMERALQEKNTQLDVQNEELQSQAEELMTQQQELIEKTRAVEKANRLKSEFLANMS</sequence>
<dbReference type="NCBIfam" id="TIGR00229">
    <property type="entry name" value="sensory_box"/>
    <property type="match status" value="2"/>
</dbReference>
<proteinExistence type="predicted"/>
<evidence type="ECO:0000256" key="5">
    <source>
        <dbReference type="ARBA" id="ARBA00022777"/>
    </source>
</evidence>
<dbReference type="SUPFAM" id="SSF55785">
    <property type="entry name" value="PYP-like sensor domain (PAS domain)"/>
    <property type="match status" value="2"/>
</dbReference>
<evidence type="ECO:0000256" key="4">
    <source>
        <dbReference type="ARBA" id="ARBA00022679"/>
    </source>
</evidence>
<evidence type="ECO:0000256" key="6">
    <source>
        <dbReference type="SAM" id="Coils"/>
    </source>
</evidence>
<reference evidence="9" key="1">
    <citation type="journal article" date="2014" name="Front. Microbiol.">
        <title>High frequency of phylogenetically diverse reductive dehalogenase-homologous genes in deep subseafloor sedimentary metagenomes.</title>
        <authorList>
            <person name="Kawai M."/>
            <person name="Futagami T."/>
            <person name="Toyoda A."/>
            <person name="Takaki Y."/>
            <person name="Nishi S."/>
            <person name="Hori S."/>
            <person name="Arai W."/>
            <person name="Tsubouchi T."/>
            <person name="Morono Y."/>
            <person name="Uchiyama I."/>
            <person name="Ito T."/>
            <person name="Fujiyama A."/>
            <person name="Inagaki F."/>
            <person name="Takami H."/>
        </authorList>
    </citation>
    <scope>NUCLEOTIDE SEQUENCE</scope>
    <source>
        <strain evidence="9">Expedition CK06-06</strain>
    </source>
</reference>
<dbReference type="Gene3D" id="3.30.450.20">
    <property type="entry name" value="PAS domain"/>
    <property type="match status" value="2"/>
</dbReference>
<dbReference type="InterPro" id="IPR052162">
    <property type="entry name" value="Sensor_kinase/Photoreceptor"/>
</dbReference>
<protein>
    <recommendedName>
        <fullName evidence="2">histidine kinase</fullName>
        <ecNumber evidence="2">2.7.13.3</ecNumber>
    </recommendedName>
</protein>
<dbReference type="InterPro" id="IPR000014">
    <property type="entry name" value="PAS"/>
</dbReference>
<keyword evidence="5" id="KW-0418">Kinase</keyword>
<comment type="catalytic activity">
    <reaction evidence="1">
        <text>ATP + protein L-histidine = ADP + protein N-phospho-L-histidine.</text>
        <dbReference type="EC" id="2.7.13.3"/>
    </reaction>
</comment>
<dbReference type="CDD" id="cd00130">
    <property type="entry name" value="PAS"/>
    <property type="match status" value="2"/>
</dbReference>
<name>X1S0K6_9ZZZZ</name>
<dbReference type="Pfam" id="PF13426">
    <property type="entry name" value="PAS_9"/>
    <property type="match status" value="2"/>
</dbReference>
<feature type="domain" description="PAC" evidence="8">
    <location>
        <begin position="39"/>
        <end position="91"/>
    </location>
</feature>
<organism evidence="9">
    <name type="scientific">marine sediment metagenome</name>
    <dbReference type="NCBI Taxonomy" id="412755"/>
    <lineage>
        <taxon>unclassified sequences</taxon>
        <taxon>metagenomes</taxon>
        <taxon>ecological metagenomes</taxon>
    </lineage>
</organism>
<feature type="domain" description="PAC" evidence="8">
    <location>
        <begin position="158"/>
        <end position="210"/>
    </location>
</feature>